<name>A0A8A4Z9J8_9MICO</name>
<gene>
    <name evidence="2" type="ORF">J4E96_14480</name>
</gene>
<dbReference type="KEGG" id="psic:J4E96_14480"/>
<protein>
    <submittedName>
        <fullName evidence="2">Uncharacterized protein</fullName>
    </submittedName>
</protein>
<dbReference type="RefSeq" id="WP_227422798.1">
    <property type="nucleotide sequence ID" value="NZ_CP071868.1"/>
</dbReference>
<evidence type="ECO:0000313" key="3">
    <source>
        <dbReference type="Proteomes" id="UP000663937"/>
    </source>
</evidence>
<dbReference type="Proteomes" id="UP000663937">
    <property type="component" value="Chromosome"/>
</dbReference>
<proteinExistence type="predicted"/>
<sequence length="63" mass="6924">MRGKERQTTHLERGKWFAPPSGGYSGLGPNREVIERKGLPPKTPATESGMKTQAQRRSMGTPS</sequence>
<feature type="region of interest" description="Disordered" evidence="1">
    <location>
        <begin position="1"/>
        <end position="63"/>
    </location>
</feature>
<keyword evidence="3" id="KW-1185">Reference proteome</keyword>
<organism evidence="2 3">
    <name type="scientific">Pengzhenrongella sicca</name>
    <dbReference type="NCBI Taxonomy" id="2819238"/>
    <lineage>
        <taxon>Bacteria</taxon>
        <taxon>Bacillati</taxon>
        <taxon>Actinomycetota</taxon>
        <taxon>Actinomycetes</taxon>
        <taxon>Micrococcales</taxon>
        <taxon>Pengzhenrongella</taxon>
    </lineage>
</organism>
<dbReference type="AlphaFoldDB" id="A0A8A4Z9J8"/>
<evidence type="ECO:0000256" key="1">
    <source>
        <dbReference type="SAM" id="MobiDB-lite"/>
    </source>
</evidence>
<feature type="compositionally biased region" description="Polar residues" evidence="1">
    <location>
        <begin position="45"/>
        <end position="63"/>
    </location>
</feature>
<dbReference type="EMBL" id="CP071868">
    <property type="protein sequence ID" value="QTE28562.1"/>
    <property type="molecule type" value="Genomic_DNA"/>
</dbReference>
<reference evidence="2" key="1">
    <citation type="submission" date="2021-03" db="EMBL/GenBank/DDBJ databases">
        <title>Pengzhenrongella sicca gen. nov., sp. nov., a new member of suborder Micrococcineae isolated from High-Arctic tundra soil.</title>
        <authorList>
            <person name="Peng F."/>
        </authorList>
    </citation>
    <scope>NUCLEOTIDE SEQUENCE</scope>
    <source>
        <strain evidence="2">LRZ-2</strain>
    </source>
</reference>
<evidence type="ECO:0000313" key="2">
    <source>
        <dbReference type="EMBL" id="QTE28562.1"/>
    </source>
</evidence>
<accession>A0A8A4Z9J8</accession>
<feature type="compositionally biased region" description="Basic and acidic residues" evidence="1">
    <location>
        <begin position="1"/>
        <end position="15"/>
    </location>
</feature>